<keyword evidence="5" id="KW-1185">Reference proteome</keyword>
<dbReference type="Pfam" id="PF01596">
    <property type="entry name" value="Methyltransf_3"/>
    <property type="match status" value="1"/>
</dbReference>
<accession>A0A5B8VEY6</accession>
<protein>
    <submittedName>
        <fullName evidence="4">O-methyltransferase</fullName>
    </submittedName>
</protein>
<evidence type="ECO:0000256" key="2">
    <source>
        <dbReference type="ARBA" id="ARBA00022679"/>
    </source>
</evidence>
<evidence type="ECO:0000256" key="1">
    <source>
        <dbReference type="ARBA" id="ARBA00022603"/>
    </source>
</evidence>
<gene>
    <name evidence="4" type="ORF">FRZ67_20915</name>
</gene>
<dbReference type="InterPro" id="IPR002935">
    <property type="entry name" value="SAM_O-MeTrfase"/>
</dbReference>
<dbReference type="OrthoDB" id="9799672at2"/>
<evidence type="ECO:0000313" key="4">
    <source>
        <dbReference type="EMBL" id="QEC69643.1"/>
    </source>
</evidence>
<dbReference type="GO" id="GO:0008171">
    <property type="term" value="F:O-methyltransferase activity"/>
    <property type="evidence" value="ECO:0007669"/>
    <property type="project" value="InterPro"/>
</dbReference>
<dbReference type="AlphaFoldDB" id="A0A5B8VEY6"/>
<dbReference type="Gene3D" id="3.40.50.150">
    <property type="entry name" value="Vaccinia Virus protein VP39"/>
    <property type="match status" value="1"/>
</dbReference>
<sequence>MNQQLFEAVDNYICDLVAPEDDALKATVESIEKNGIPQISISASQGKFLQVLAKLCNAKKILEVGTLAGYSTIWMARALPKDGKLISLEYEQLHADVARENIKRAGLDNIVEIRVGKAIDLLPELAKENMVFDMIFIDADKEPYAEYFQWALKLSHSGTLIIADNVIREGKVLEENPDDERVAGVHRFNKLLAATKEVTACIIQNVGAKEHDGMAIAVVN</sequence>
<dbReference type="InterPro" id="IPR029063">
    <property type="entry name" value="SAM-dependent_MTases_sf"/>
</dbReference>
<dbReference type="GO" id="GO:0032259">
    <property type="term" value="P:methylation"/>
    <property type="evidence" value="ECO:0007669"/>
    <property type="project" value="UniProtKB-KW"/>
</dbReference>
<organism evidence="4 5">
    <name type="scientific">Panacibacter ginsenosidivorans</name>
    <dbReference type="NCBI Taxonomy" id="1813871"/>
    <lineage>
        <taxon>Bacteria</taxon>
        <taxon>Pseudomonadati</taxon>
        <taxon>Bacteroidota</taxon>
        <taxon>Chitinophagia</taxon>
        <taxon>Chitinophagales</taxon>
        <taxon>Chitinophagaceae</taxon>
        <taxon>Panacibacter</taxon>
    </lineage>
</organism>
<dbReference type="PANTHER" id="PTHR10509:SF14">
    <property type="entry name" value="CAFFEOYL-COA O-METHYLTRANSFERASE 3-RELATED"/>
    <property type="match status" value="1"/>
</dbReference>
<reference evidence="4 5" key="1">
    <citation type="journal article" date="2016" name="Int. J. Syst. Evol. Microbiol.">
        <title>Panacibacter ginsenosidivorans gen. nov., sp. nov., with ginsenoside converting activity isolated from soil of a ginseng field.</title>
        <authorList>
            <person name="Siddiqi M.Z."/>
            <person name="Muhammad Shafi S."/>
            <person name="Choi K.D."/>
            <person name="Im W.T."/>
        </authorList>
    </citation>
    <scope>NUCLEOTIDE SEQUENCE [LARGE SCALE GENOMIC DNA]</scope>
    <source>
        <strain evidence="4 5">Gsoil1550</strain>
    </source>
</reference>
<name>A0A5B8VEY6_9BACT</name>
<dbReference type="EMBL" id="CP042435">
    <property type="protein sequence ID" value="QEC69643.1"/>
    <property type="molecule type" value="Genomic_DNA"/>
</dbReference>
<dbReference type="PANTHER" id="PTHR10509">
    <property type="entry name" value="O-METHYLTRANSFERASE-RELATED"/>
    <property type="match status" value="1"/>
</dbReference>
<dbReference type="GO" id="GO:0008757">
    <property type="term" value="F:S-adenosylmethionine-dependent methyltransferase activity"/>
    <property type="evidence" value="ECO:0007669"/>
    <property type="project" value="TreeGrafter"/>
</dbReference>
<dbReference type="RefSeq" id="WP_147192519.1">
    <property type="nucleotide sequence ID" value="NZ_CP042435.1"/>
</dbReference>
<dbReference type="PROSITE" id="PS51682">
    <property type="entry name" value="SAM_OMT_I"/>
    <property type="match status" value="1"/>
</dbReference>
<keyword evidence="1 4" id="KW-0489">Methyltransferase</keyword>
<evidence type="ECO:0000256" key="3">
    <source>
        <dbReference type="ARBA" id="ARBA00022691"/>
    </source>
</evidence>
<keyword evidence="3" id="KW-0949">S-adenosyl-L-methionine</keyword>
<keyword evidence="2 4" id="KW-0808">Transferase</keyword>
<evidence type="ECO:0000313" key="5">
    <source>
        <dbReference type="Proteomes" id="UP000321533"/>
    </source>
</evidence>
<dbReference type="Proteomes" id="UP000321533">
    <property type="component" value="Chromosome"/>
</dbReference>
<dbReference type="SUPFAM" id="SSF53335">
    <property type="entry name" value="S-adenosyl-L-methionine-dependent methyltransferases"/>
    <property type="match status" value="1"/>
</dbReference>
<dbReference type="KEGG" id="pgin:FRZ67_20915"/>
<dbReference type="InterPro" id="IPR050362">
    <property type="entry name" value="Cation-dep_OMT"/>
</dbReference>
<proteinExistence type="predicted"/>